<evidence type="ECO:0000256" key="2">
    <source>
        <dbReference type="ARBA" id="ARBA00023125"/>
    </source>
</evidence>
<dbReference type="PROSITE" id="PS51118">
    <property type="entry name" value="HTH_HXLR"/>
    <property type="match status" value="1"/>
</dbReference>
<protein>
    <submittedName>
        <fullName evidence="5">Helix-turn-helix transcriptional regulator</fullName>
    </submittedName>
</protein>
<dbReference type="InterPro" id="IPR002577">
    <property type="entry name" value="HTH_HxlR"/>
</dbReference>
<evidence type="ECO:0000259" key="4">
    <source>
        <dbReference type="PROSITE" id="PS51118"/>
    </source>
</evidence>
<dbReference type="Pfam" id="PF01638">
    <property type="entry name" value="HxlR"/>
    <property type="match status" value="1"/>
</dbReference>
<keyword evidence="1" id="KW-0805">Transcription regulation</keyword>
<evidence type="ECO:0000256" key="1">
    <source>
        <dbReference type="ARBA" id="ARBA00023015"/>
    </source>
</evidence>
<keyword evidence="6" id="KW-1185">Reference proteome</keyword>
<feature type="domain" description="HTH hxlR-type" evidence="4">
    <location>
        <begin position="17"/>
        <end position="111"/>
    </location>
</feature>
<dbReference type="Gene3D" id="1.10.10.10">
    <property type="entry name" value="Winged helix-like DNA-binding domain superfamily/Winged helix DNA-binding domain"/>
    <property type="match status" value="1"/>
</dbReference>
<evidence type="ECO:0000313" key="5">
    <source>
        <dbReference type="EMBL" id="MCP8886678.1"/>
    </source>
</evidence>
<reference evidence="5" key="1">
    <citation type="submission" date="2022-06" db="EMBL/GenBank/DDBJ databases">
        <title>Devosia sp. XJ19-45 genome assembly.</title>
        <authorList>
            <person name="Li B."/>
            <person name="Cai M."/>
            <person name="Nie G."/>
            <person name="Li W."/>
        </authorList>
    </citation>
    <scope>NUCLEOTIDE SEQUENCE</scope>
    <source>
        <strain evidence="5">XJ19-45</strain>
    </source>
</reference>
<accession>A0A9Q4AM77</accession>
<keyword evidence="2" id="KW-0238">DNA-binding</keyword>
<comment type="caution">
    <text evidence="5">The sequence shown here is derived from an EMBL/GenBank/DDBJ whole genome shotgun (WGS) entry which is preliminary data.</text>
</comment>
<dbReference type="InterPro" id="IPR036390">
    <property type="entry name" value="WH_DNA-bd_sf"/>
</dbReference>
<gene>
    <name evidence="5" type="ORF">NF348_06145</name>
</gene>
<dbReference type="EMBL" id="JAMWDU010000002">
    <property type="protein sequence ID" value="MCP8886678.1"/>
    <property type="molecule type" value="Genomic_DNA"/>
</dbReference>
<dbReference type="AlphaFoldDB" id="A0A9Q4AM77"/>
<dbReference type="SUPFAM" id="SSF46785">
    <property type="entry name" value="Winged helix' DNA-binding domain"/>
    <property type="match status" value="1"/>
</dbReference>
<dbReference type="PANTHER" id="PTHR33204">
    <property type="entry name" value="TRANSCRIPTIONAL REGULATOR, MARR FAMILY"/>
    <property type="match status" value="1"/>
</dbReference>
<dbReference type="InterPro" id="IPR036388">
    <property type="entry name" value="WH-like_DNA-bd_sf"/>
</dbReference>
<sequence length="111" mass="12262">MNAITPLAWTAPESDDCPVADTLARLAGKYKPRLLHALSLSQLHFLELVRTMPGASRKVIAAQLQELTADGLVLRLPQNDARRRVRYCLSPTGRDLVVVLAGIFAWSQLQD</sequence>
<proteinExistence type="predicted"/>
<name>A0A9Q4AM77_9HYPH</name>
<evidence type="ECO:0000256" key="3">
    <source>
        <dbReference type="ARBA" id="ARBA00023163"/>
    </source>
</evidence>
<keyword evidence="3" id="KW-0804">Transcription</keyword>
<evidence type="ECO:0000313" key="6">
    <source>
        <dbReference type="Proteomes" id="UP001060275"/>
    </source>
</evidence>
<dbReference type="Proteomes" id="UP001060275">
    <property type="component" value="Unassembled WGS sequence"/>
</dbReference>
<dbReference type="RefSeq" id="WP_254673641.1">
    <property type="nucleotide sequence ID" value="NZ_JAMWDU010000002.1"/>
</dbReference>
<dbReference type="GO" id="GO:0003677">
    <property type="term" value="F:DNA binding"/>
    <property type="evidence" value="ECO:0007669"/>
    <property type="project" value="UniProtKB-KW"/>
</dbReference>
<organism evidence="5 6">
    <name type="scientific">Devosia ureilytica</name>
    <dbReference type="NCBI Taxonomy" id="2952754"/>
    <lineage>
        <taxon>Bacteria</taxon>
        <taxon>Pseudomonadati</taxon>
        <taxon>Pseudomonadota</taxon>
        <taxon>Alphaproteobacteria</taxon>
        <taxon>Hyphomicrobiales</taxon>
        <taxon>Devosiaceae</taxon>
        <taxon>Devosia</taxon>
    </lineage>
</organism>